<keyword evidence="7 10" id="KW-0119">Carbohydrate metabolism</keyword>
<dbReference type="InterPro" id="IPR003385">
    <property type="entry name" value="Glyco_hydro_77"/>
</dbReference>
<dbReference type="RefSeq" id="WP_201072633.1">
    <property type="nucleotide sequence ID" value="NZ_CP067420.1"/>
</dbReference>
<evidence type="ECO:0000256" key="1">
    <source>
        <dbReference type="ARBA" id="ARBA00000439"/>
    </source>
</evidence>
<evidence type="ECO:0000256" key="6">
    <source>
        <dbReference type="ARBA" id="ARBA00022679"/>
    </source>
</evidence>
<comment type="catalytic activity">
    <reaction evidence="1 10">
        <text>Transfers a segment of a (1-&gt;4)-alpha-D-glucan to a new position in an acceptor, which may be glucose or a (1-&gt;4)-alpha-D-glucan.</text>
        <dbReference type="EC" id="2.4.1.25"/>
    </reaction>
</comment>
<dbReference type="PANTHER" id="PTHR32438:SF5">
    <property type="entry name" value="4-ALPHA-GLUCANOTRANSFERASE DPE1, CHLOROPLASTIC_AMYLOPLASTIC"/>
    <property type="match status" value="1"/>
</dbReference>
<evidence type="ECO:0000256" key="8">
    <source>
        <dbReference type="ARBA" id="ARBA00031423"/>
    </source>
</evidence>
<comment type="similarity">
    <text evidence="2 10">Belongs to the disproportionating enzyme family.</text>
</comment>
<dbReference type="GO" id="GO:0004134">
    <property type="term" value="F:4-alpha-glucanotransferase activity"/>
    <property type="evidence" value="ECO:0007669"/>
    <property type="project" value="UniProtKB-EC"/>
</dbReference>
<dbReference type="Gene3D" id="3.20.20.80">
    <property type="entry name" value="Glycosidases"/>
    <property type="match status" value="1"/>
</dbReference>
<feature type="domain" description="MalQ N-terminal beta-sandwich" evidence="11">
    <location>
        <begin position="563"/>
        <end position="659"/>
    </location>
</feature>
<dbReference type="NCBIfam" id="TIGR00217">
    <property type="entry name" value="malQ"/>
    <property type="match status" value="1"/>
</dbReference>
<evidence type="ECO:0000256" key="9">
    <source>
        <dbReference type="ARBA" id="ARBA00031501"/>
    </source>
</evidence>
<evidence type="ECO:0000313" key="12">
    <source>
        <dbReference type="EMBL" id="QQP88137.1"/>
    </source>
</evidence>
<evidence type="ECO:0000259" key="11">
    <source>
        <dbReference type="Pfam" id="PF21226"/>
    </source>
</evidence>
<gene>
    <name evidence="12" type="primary">malQ</name>
    <name evidence="12" type="ORF">IGS68_19025</name>
</gene>
<dbReference type="EMBL" id="CP067420">
    <property type="protein sequence ID" value="QQP88137.1"/>
    <property type="molecule type" value="Genomic_DNA"/>
</dbReference>
<evidence type="ECO:0000256" key="3">
    <source>
        <dbReference type="ARBA" id="ARBA00012560"/>
    </source>
</evidence>
<evidence type="ECO:0000256" key="7">
    <source>
        <dbReference type="ARBA" id="ARBA00023277"/>
    </source>
</evidence>
<dbReference type="Proteomes" id="UP000595197">
    <property type="component" value="Chromosome"/>
</dbReference>
<dbReference type="InterPro" id="IPR048458">
    <property type="entry name" value="MalQ_N"/>
</dbReference>
<dbReference type="SUPFAM" id="SSF56112">
    <property type="entry name" value="Protein kinase-like (PK-like)"/>
    <property type="match status" value="1"/>
</dbReference>
<dbReference type="SUPFAM" id="SSF51445">
    <property type="entry name" value="(Trans)glycosidases"/>
    <property type="match status" value="1"/>
</dbReference>
<dbReference type="EC" id="2.4.1.25" evidence="3 10"/>
<evidence type="ECO:0000256" key="2">
    <source>
        <dbReference type="ARBA" id="ARBA00005684"/>
    </source>
</evidence>
<dbReference type="Pfam" id="PF21226">
    <property type="entry name" value="MalQ_N"/>
    <property type="match status" value="1"/>
</dbReference>
<dbReference type="InterPro" id="IPR011009">
    <property type="entry name" value="Kinase-like_dom_sf"/>
</dbReference>
<reference evidence="12" key="1">
    <citation type="submission" date="2021-02" db="EMBL/GenBank/DDBJ databases">
        <title>Skermanella TT6 skin isolate.</title>
        <authorList>
            <person name="Lee K."/>
            <person name="Ganzorig M."/>
        </authorList>
    </citation>
    <scope>NUCLEOTIDE SEQUENCE</scope>
    <source>
        <strain evidence="12">TT6</strain>
    </source>
</reference>
<accession>A0ABX7B1E0</accession>
<sequence length="1226" mass="134001">MATSAAAPTSIELASSERTVMAVLRGEALQTLQRDVLPAYLLRHRWYGAKDAGKPAVTLAAGEELPTEDGPALLATLRVQPPGAAEQRYFLPLMVVWGDPGQGGADPGDPAVLASIRQDGRAGVLIDAFARDAFVRALLARMAGESGGRKGVAAEAAPAIQRSRTEQSNTSIRIGSSAMLKGFRKLEPGIHPEVEVGRFLTGTAKFANTPALLGTIEQTDESGRPIALCVLQALVPDAEDAWGHVLERAKTPPGPDLLALVGRLGQRTAEMHHALATRTDDPAFRAEPVGGETIGEWVEAVRTMARTTLASLERALPGLSPQVRGEAERLLARRDELMGRFDALAPRDLEVSRTRLHGDYHLGQVLVSRGDVFIIDFEGEPMRPLAERRAKHSPLRDVAGMLRSFAYAAATAKPDRPEDWTRTVNETFLNAYREAVKGAPGHPGNPAHADSLLRLFLFEKALYEVGYELANRPDWVAIPLKGVTELLDGAPASPAPSNTPALDRLAERAGIELEYKNAAGQMVRMSESAKRNMLAALGHDVPDERAAGARLEALEQADLGRPLPPVSVVRASRRRVEVPLSFTPSAAQLRWHVDEEGGRRHEGTVKFSDLELLHTGEHAGRAVERRRLVIEQELPPGYHTLAVGGGGMAEATMPLIVTPDRCHLPPEVSEGNGIWGISAQLYLLRSRDDWGIGDFADLKSFVGKSADLGASVIGLNPLHTMFPDNPGHASPYSPASRLYLNILYIDPAKLPEYPGCERCRVLTEAPEFKRRLQAARDADLVDYAEAAALKLPVLEVLFQQFKERASAERRDAFARFRREQGEPLERLCRFLALRAHFAPDKADWRTWPPEYRKPDGEAVDRFARENADRIDFHAWTQWVADEQLAEAAAEAKARGMAVGLYRDLAVGADSSGAETWANPGLVVSSAHVGAPPDLFNPAGQDWGLPPFDPQALREQAYAGFIDLVRANMRHAGGLRIDHVMALQHLYWIPEGKPASEGVYVSYPLDDMVGILALESQRNRCLVVGEDLGTVPEGFRERMTEAGILSYRVVFFEYAEGGGFVGPEDYPHLALSTVGSHDLATLRGWWEEHDIGLKERHGLYPGADEAGNQRNLRARDKQALLDALKAAGLDLPAGFSVGSDYDDALSEAVHRFLARTRSGIAMVQIDELTEEPHQVNLPGTTDQHPNWRRKQSLSLEELNGNPRVVALARIFRDARPLTSSAKEADFK</sequence>
<proteinExistence type="inferred from homology"/>
<dbReference type="NCBIfam" id="TIGR02457">
    <property type="entry name" value="TreS_Cterm"/>
    <property type="match status" value="1"/>
</dbReference>
<dbReference type="PANTHER" id="PTHR32438">
    <property type="entry name" value="4-ALPHA-GLUCANOTRANSFERASE DPE1, CHLOROPLASTIC/AMYLOPLASTIC"/>
    <property type="match status" value="1"/>
</dbReference>
<evidence type="ECO:0000256" key="4">
    <source>
        <dbReference type="ARBA" id="ARBA00020295"/>
    </source>
</evidence>
<evidence type="ECO:0000313" key="13">
    <source>
        <dbReference type="Proteomes" id="UP000595197"/>
    </source>
</evidence>
<dbReference type="InterPro" id="IPR017853">
    <property type="entry name" value="GH"/>
</dbReference>
<dbReference type="Pfam" id="PF02446">
    <property type="entry name" value="Glyco_hydro_77"/>
    <property type="match status" value="1"/>
</dbReference>
<name>A0ABX7B1E0_9PROT</name>
<protein>
    <recommendedName>
        <fullName evidence="4 10">4-alpha-glucanotransferase</fullName>
        <ecNumber evidence="3 10">2.4.1.25</ecNumber>
    </recommendedName>
    <alternativeName>
        <fullName evidence="8 10">Amylomaltase</fullName>
    </alternativeName>
    <alternativeName>
        <fullName evidence="9 10">Disproportionating enzyme</fullName>
    </alternativeName>
</protein>
<keyword evidence="13" id="KW-1185">Reference proteome</keyword>
<keyword evidence="6 10" id="KW-0808">Transferase</keyword>
<organism evidence="12 13">
    <name type="scientific">Skermanella cutis</name>
    <dbReference type="NCBI Taxonomy" id="2775420"/>
    <lineage>
        <taxon>Bacteria</taxon>
        <taxon>Pseudomonadati</taxon>
        <taxon>Pseudomonadota</taxon>
        <taxon>Alphaproteobacteria</taxon>
        <taxon>Rhodospirillales</taxon>
        <taxon>Azospirillaceae</taxon>
        <taxon>Skermanella</taxon>
    </lineage>
</organism>
<evidence type="ECO:0000256" key="5">
    <source>
        <dbReference type="ARBA" id="ARBA00022676"/>
    </source>
</evidence>
<evidence type="ECO:0000256" key="10">
    <source>
        <dbReference type="RuleBase" id="RU361207"/>
    </source>
</evidence>
<dbReference type="Gene3D" id="3.90.1200.10">
    <property type="match status" value="1"/>
</dbReference>
<dbReference type="InterPro" id="IPR012811">
    <property type="entry name" value="TreS_maltokin_C_dom"/>
</dbReference>
<keyword evidence="5 10" id="KW-0328">Glycosyltransferase</keyword>